<dbReference type="GO" id="GO:0045493">
    <property type="term" value="P:xylan catabolic process"/>
    <property type="evidence" value="ECO:0007669"/>
    <property type="project" value="UniProtKB-KW"/>
</dbReference>
<proteinExistence type="predicted"/>
<dbReference type="EMBL" id="CACVAR010000166">
    <property type="protein sequence ID" value="CAA6807569.1"/>
    <property type="molecule type" value="Genomic_DNA"/>
</dbReference>
<accession>A0A6S6SMY7</accession>
<gene>
    <name evidence="1" type="ORF">HELGO_WM14893</name>
</gene>
<keyword evidence="1" id="KW-0624">Polysaccharide degradation</keyword>
<dbReference type="GO" id="GO:0016798">
    <property type="term" value="F:hydrolase activity, acting on glycosyl bonds"/>
    <property type="evidence" value="ECO:0007669"/>
    <property type="project" value="UniProtKB-KW"/>
</dbReference>
<sequence>MSPLFFWKLIFFKKFGGSKHKNFGDGKAAGGSGMDKLRMLTKSTYSVVSLDGYKSSFLERAFKAFQKNKDNENFVIIGHPKSMSEYSLKKLDNFIIKNNEHKFRTVRDFQNEF</sequence>
<dbReference type="AlphaFoldDB" id="A0A6S6SMY7"/>
<reference evidence="1" key="1">
    <citation type="submission" date="2020-01" db="EMBL/GenBank/DDBJ databases">
        <authorList>
            <person name="Meier V. D."/>
            <person name="Meier V D."/>
        </authorList>
    </citation>
    <scope>NUCLEOTIDE SEQUENCE</scope>
    <source>
        <strain evidence="1">HLG_WM_MAG_03</strain>
    </source>
</reference>
<protein>
    <submittedName>
        <fullName evidence="1">Xylanase/chitin deacetylase</fullName>
    </submittedName>
</protein>
<keyword evidence="1" id="KW-0119">Carbohydrate metabolism</keyword>
<organism evidence="1">
    <name type="scientific">uncultured Sulfurovum sp</name>
    <dbReference type="NCBI Taxonomy" id="269237"/>
    <lineage>
        <taxon>Bacteria</taxon>
        <taxon>Pseudomonadati</taxon>
        <taxon>Campylobacterota</taxon>
        <taxon>Epsilonproteobacteria</taxon>
        <taxon>Campylobacterales</taxon>
        <taxon>Sulfurovaceae</taxon>
        <taxon>Sulfurovum</taxon>
        <taxon>environmental samples</taxon>
    </lineage>
</organism>
<keyword evidence="1" id="KW-0326">Glycosidase</keyword>
<evidence type="ECO:0000313" key="1">
    <source>
        <dbReference type="EMBL" id="CAA6807569.1"/>
    </source>
</evidence>
<keyword evidence="1" id="KW-0858">Xylan degradation</keyword>
<name>A0A6S6SMY7_9BACT</name>
<keyword evidence="1" id="KW-0378">Hydrolase</keyword>